<dbReference type="InterPro" id="IPR046909">
    <property type="entry name" value="cREC_REC"/>
</dbReference>
<evidence type="ECO:0000313" key="2">
    <source>
        <dbReference type="EMBL" id="AXH59527.1"/>
    </source>
</evidence>
<sequence>MNGLFLDDERNPEDVTWLTYPSGVEWTVVRTFRAFTQALLEATSGFDLISFDHDLMDFEASGREMTGYTCFKWVEDRCLDGLMVLPECLVHSKNGVGGKNIACHYDNLRRHLHGA</sequence>
<evidence type="ECO:0000313" key="3">
    <source>
        <dbReference type="Proteomes" id="UP000006426"/>
    </source>
</evidence>
<dbReference type="AlphaFoldDB" id="A0AAD0M4I0"/>
<dbReference type="Pfam" id="PF20274">
    <property type="entry name" value="cREC_REC"/>
    <property type="match status" value="1"/>
</dbReference>
<feature type="domain" description="Cyclic-phosphate processing Receiver" evidence="1">
    <location>
        <begin position="4"/>
        <end position="103"/>
    </location>
</feature>
<organism evidence="2 3">
    <name type="scientific">Pseudomonas amygdali pv. lachrymans str. M301315</name>
    <dbReference type="NCBI Taxonomy" id="629260"/>
    <lineage>
        <taxon>Bacteria</taxon>
        <taxon>Pseudomonadati</taxon>
        <taxon>Pseudomonadota</taxon>
        <taxon>Gammaproteobacteria</taxon>
        <taxon>Pseudomonadales</taxon>
        <taxon>Pseudomonadaceae</taxon>
        <taxon>Pseudomonas</taxon>
        <taxon>Pseudomonas amygdali</taxon>
    </lineage>
</organism>
<dbReference type="GeneID" id="39474065"/>
<geneLocation type="plasmid" evidence="3">
    <name>pmppla107</name>
</geneLocation>
<protein>
    <recommendedName>
        <fullName evidence="1">Cyclic-phosphate processing Receiver domain-containing protein</fullName>
    </recommendedName>
</protein>
<dbReference type="RefSeq" id="WP_005742270.1">
    <property type="nucleotide sequence ID" value="NZ_CP031226.1"/>
</dbReference>
<dbReference type="Proteomes" id="UP000006426">
    <property type="component" value="Plasmid pmppla107"/>
</dbReference>
<evidence type="ECO:0000259" key="1">
    <source>
        <dbReference type="Pfam" id="PF20274"/>
    </source>
</evidence>
<accession>A0AAD0M4I0</accession>
<name>A0AAD0M4I0_PSEAV</name>
<keyword evidence="2" id="KW-0614">Plasmid</keyword>
<dbReference type="EMBL" id="CP031226">
    <property type="protein sequence ID" value="AXH59527.1"/>
    <property type="molecule type" value="Genomic_DNA"/>
</dbReference>
<gene>
    <name evidence="2" type="ORF">PLA107_030335</name>
</gene>
<proteinExistence type="predicted"/>
<reference evidence="2 3" key="1">
    <citation type="journal article" date="2011" name="PLoS Pathog.">
        <title>Dynamic evolution of pathogenicity revealed by sequencing and comparative genomics of 19 Pseudomonas syringae isolates.</title>
        <authorList>
            <person name="Baltrus D.A."/>
            <person name="Nishimura M.T."/>
            <person name="Romanchuk A."/>
            <person name="Chang J.H."/>
            <person name="Mukhtar M.S."/>
            <person name="Cherkis K."/>
            <person name="Roach J."/>
            <person name="Grant S.R."/>
            <person name="Jones C.D."/>
            <person name="Dangl J.L."/>
        </authorList>
    </citation>
    <scope>NUCLEOTIDE SEQUENCE [LARGE SCALE GENOMIC DNA]</scope>
    <source>
        <strain evidence="2 3">M301315</strain>
    </source>
</reference>